<name>A0A2U9SFP9_9PROT</name>
<proteinExistence type="predicted"/>
<reference evidence="1 2" key="1">
    <citation type="submission" date="2018-06" db="EMBL/GenBank/DDBJ databases">
        <title>Complete genome sequencing of Azospirillum sp. M2T2B2.</title>
        <authorList>
            <person name="Heo J."/>
            <person name="Kim S.-J."/>
            <person name="Kwon S.-W."/>
            <person name="Anandham R."/>
        </authorList>
    </citation>
    <scope>NUCLEOTIDE SEQUENCE [LARGE SCALE GENOMIC DNA]</scope>
    <source>
        <strain evidence="1 2">M2T2B2</strain>
        <plasmid evidence="1 2">unnamed7</plasmid>
    </source>
</reference>
<keyword evidence="1" id="KW-0614">Plasmid</keyword>
<dbReference type="Pfam" id="PF04391">
    <property type="entry name" value="DUF533"/>
    <property type="match status" value="1"/>
</dbReference>
<geneLocation type="plasmid" evidence="1 2">
    <name>unnamed7</name>
</geneLocation>
<dbReference type="KEGG" id="azm:DM194_19040"/>
<keyword evidence="2" id="KW-1185">Reference proteome</keyword>
<dbReference type="OrthoDB" id="7363394at2"/>
<gene>
    <name evidence="1" type="ORF">DM194_19040</name>
</gene>
<dbReference type="AlphaFoldDB" id="A0A2U9SFP9"/>
<accession>A0A2U9SFP9</accession>
<dbReference type="InterPro" id="IPR007486">
    <property type="entry name" value="YebE"/>
</dbReference>
<protein>
    <submittedName>
        <fullName evidence="1">Tellurite resistance TerB family protein</fullName>
    </submittedName>
</protein>
<evidence type="ECO:0000313" key="1">
    <source>
        <dbReference type="EMBL" id="AWU96379.1"/>
    </source>
</evidence>
<sequence>MSNLSKVLGVILANGLAGRTGRGPAFAAAMPLLLGKKGKKKKMKHLYGHGYGGPHGTPYGPAAGMGGLAGGLTGGHGSGLLQKAGLASLAYLAYRAYQDSQKPAPAGSQPPPAAGGPLGGILDRLGLGGAFGGAMGGGAAGGGAMGSGSVLGGGAAGGLGDRLAGVLRGGAPEPDMGDAKALLLIRAMIAAANADGRISPDEQSRILDSLDAAQADPEDRRIVEAELRSPRPMDDIVREVRDPDTAEQVYLASELAVRGGSEVDRQYLAYLAARLGLSDSRRQELDSMV</sequence>
<dbReference type="Gene3D" id="1.10.3680.10">
    <property type="entry name" value="TerB-like"/>
    <property type="match status" value="1"/>
</dbReference>
<dbReference type="EMBL" id="CP029831">
    <property type="protein sequence ID" value="AWU96379.1"/>
    <property type="molecule type" value="Genomic_DNA"/>
</dbReference>
<dbReference type="InterPro" id="IPR029024">
    <property type="entry name" value="TerB-like"/>
</dbReference>
<dbReference type="RefSeq" id="WP_111069119.1">
    <property type="nucleotide sequence ID" value="NZ_CP029831.1"/>
</dbReference>
<dbReference type="Proteomes" id="UP000249605">
    <property type="component" value="Plasmid unnamed7"/>
</dbReference>
<dbReference type="CDD" id="cd07178">
    <property type="entry name" value="terB_like_YebE"/>
    <property type="match status" value="1"/>
</dbReference>
<organism evidence="1 2">
    <name type="scientific">Azospirillum ramasamyi</name>
    <dbReference type="NCBI Taxonomy" id="682998"/>
    <lineage>
        <taxon>Bacteria</taxon>
        <taxon>Pseudomonadati</taxon>
        <taxon>Pseudomonadota</taxon>
        <taxon>Alphaproteobacteria</taxon>
        <taxon>Rhodospirillales</taxon>
        <taxon>Azospirillaceae</taxon>
        <taxon>Azospirillum</taxon>
    </lineage>
</organism>
<dbReference type="SUPFAM" id="SSF158682">
    <property type="entry name" value="TerB-like"/>
    <property type="match status" value="1"/>
</dbReference>
<evidence type="ECO:0000313" key="2">
    <source>
        <dbReference type="Proteomes" id="UP000249605"/>
    </source>
</evidence>